<dbReference type="EMBL" id="CAKKMG010000037">
    <property type="protein sequence ID" value="CAH0236625.1"/>
    <property type="molecule type" value="Genomic_DNA"/>
</dbReference>
<proteinExistence type="predicted"/>
<dbReference type="PRINTS" id="PR00040">
    <property type="entry name" value="HTHMERR"/>
</dbReference>
<evidence type="ECO:0000256" key="1">
    <source>
        <dbReference type="ARBA" id="ARBA00023015"/>
    </source>
</evidence>
<dbReference type="InterPro" id="IPR036244">
    <property type="entry name" value="TipA-like_antibiotic-bd"/>
</dbReference>
<dbReference type="Proteomes" id="UP000789326">
    <property type="component" value="Unassembled WGS sequence"/>
</dbReference>
<dbReference type="SUPFAM" id="SSF46955">
    <property type="entry name" value="Putative DNA-binding domain"/>
    <property type="match status" value="1"/>
</dbReference>
<dbReference type="PROSITE" id="PS50937">
    <property type="entry name" value="HTH_MERR_2"/>
    <property type="match status" value="1"/>
</dbReference>
<dbReference type="GO" id="GO:0003700">
    <property type="term" value="F:DNA-binding transcription factor activity"/>
    <property type="evidence" value="ECO:0007669"/>
    <property type="project" value="InterPro"/>
</dbReference>
<evidence type="ECO:0000256" key="2">
    <source>
        <dbReference type="ARBA" id="ARBA00023125"/>
    </source>
</evidence>
<accession>A0A9W4PFF3</accession>
<evidence type="ECO:0000313" key="7">
    <source>
        <dbReference type="Proteomes" id="UP000789326"/>
    </source>
</evidence>
<dbReference type="Gene3D" id="1.10.490.50">
    <property type="entry name" value="Antibiotic binding domain of TipA-like multidrug resistance regulators"/>
    <property type="match status" value="1"/>
</dbReference>
<feature type="domain" description="HTH merR-type" evidence="5">
    <location>
        <begin position="2"/>
        <end position="71"/>
    </location>
</feature>
<comment type="caution">
    <text evidence="6">The sequence shown here is derived from an EMBL/GenBank/DDBJ whole genome shotgun (WGS) entry which is preliminary data.</text>
</comment>
<protein>
    <submittedName>
        <fullName evidence="6">HTH-type transcriptional activator mta</fullName>
    </submittedName>
</protein>
<dbReference type="RefSeq" id="WP_230302383.1">
    <property type="nucleotide sequence ID" value="NZ_CAKKMG010000037.1"/>
</dbReference>
<name>A0A9W4PFF3_9BACI</name>
<evidence type="ECO:0000256" key="3">
    <source>
        <dbReference type="ARBA" id="ARBA00023159"/>
    </source>
</evidence>
<dbReference type="CDD" id="cd01106">
    <property type="entry name" value="HTH_TipAL-Mta"/>
    <property type="match status" value="1"/>
</dbReference>
<dbReference type="PANTHER" id="PTHR30204:SF90">
    <property type="entry name" value="HTH-TYPE TRANSCRIPTIONAL ACTIVATOR MTA"/>
    <property type="match status" value="1"/>
</dbReference>
<dbReference type="Gene3D" id="1.10.1660.10">
    <property type="match status" value="1"/>
</dbReference>
<evidence type="ECO:0000259" key="5">
    <source>
        <dbReference type="PROSITE" id="PS50937"/>
    </source>
</evidence>
<dbReference type="SMART" id="SM00422">
    <property type="entry name" value="HTH_MERR"/>
    <property type="match status" value="1"/>
</dbReference>
<keyword evidence="1" id="KW-0805">Transcription regulation</keyword>
<dbReference type="PANTHER" id="PTHR30204">
    <property type="entry name" value="REDOX-CYCLING DRUG-SENSING TRANSCRIPTIONAL ACTIVATOR SOXR"/>
    <property type="match status" value="1"/>
</dbReference>
<dbReference type="InterPro" id="IPR047057">
    <property type="entry name" value="MerR_fam"/>
</dbReference>
<dbReference type="InterPro" id="IPR000551">
    <property type="entry name" value="MerR-type_HTH_dom"/>
</dbReference>
<sequence length="245" mass="28278">MAMKVKELADLVGISVRTLHYYDEIGLLSPEETTDSGYRLYSNENLEMLQQILFFRELGMPLKEIKQMISNSSFDKQDALKQHQKMLLEKRSQLDKLIKTVEKSIKHMNGEIKMTNKEKFEGFDFSQNPYEEEARKLWGDKAVDESKVKVTGMSKDAQKIVSDIYIKLASIRNDSPKSEEAQEAIKEWFDCLNNNFGTYTLDAFKGLGRMYVDDQRFTKNIDQYGDGLAKFMCDAMGHFADANKN</sequence>
<dbReference type="InterPro" id="IPR012925">
    <property type="entry name" value="TipAS_dom"/>
</dbReference>
<dbReference type="GO" id="GO:0003677">
    <property type="term" value="F:DNA binding"/>
    <property type="evidence" value="ECO:0007669"/>
    <property type="project" value="UniProtKB-KW"/>
</dbReference>
<dbReference type="SUPFAM" id="SSF89082">
    <property type="entry name" value="Antibiotic binding domain of TipA-like multidrug resistance regulators"/>
    <property type="match status" value="1"/>
</dbReference>
<organism evidence="6 7">
    <name type="scientific">Peribacillus simplex</name>
    <dbReference type="NCBI Taxonomy" id="1478"/>
    <lineage>
        <taxon>Bacteria</taxon>
        <taxon>Bacillati</taxon>
        <taxon>Bacillota</taxon>
        <taxon>Bacilli</taxon>
        <taxon>Bacillales</taxon>
        <taxon>Bacillaceae</taxon>
        <taxon>Peribacillus</taxon>
    </lineage>
</organism>
<keyword evidence="4" id="KW-0804">Transcription</keyword>
<dbReference type="InterPro" id="IPR009061">
    <property type="entry name" value="DNA-bd_dom_put_sf"/>
</dbReference>
<dbReference type="Pfam" id="PF13411">
    <property type="entry name" value="MerR_1"/>
    <property type="match status" value="1"/>
</dbReference>
<gene>
    <name evidence="6" type="primary">mta</name>
    <name evidence="6" type="ORF">SRABI133_02777</name>
</gene>
<evidence type="ECO:0000313" key="6">
    <source>
        <dbReference type="EMBL" id="CAH0236625.1"/>
    </source>
</evidence>
<keyword evidence="3" id="KW-0010">Activator</keyword>
<dbReference type="Pfam" id="PF07739">
    <property type="entry name" value="TipAS"/>
    <property type="match status" value="1"/>
</dbReference>
<evidence type="ECO:0000256" key="4">
    <source>
        <dbReference type="ARBA" id="ARBA00023163"/>
    </source>
</evidence>
<keyword evidence="2" id="KW-0238">DNA-binding</keyword>
<dbReference type="AlphaFoldDB" id="A0A9W4PFF3"/>
<reference evidence="6" key="1">
    <citation type="submission" date="2021-11" db="EMBL/GenBank/DDBJ databases">
        <authorList>
            <person name="Bulgarelli D."/>
        </authorList>
    </citation>
    <scope>NUCLEOTIDE SEQUENCE</scope>
    <source>
        <strain evidence="6">Bi133</strain>
    </source>
</reference>